<dbReference type="InterPro" id="IPR016912">
    <property type="entry name" value="Phage_P2_GpU"/>
</dbReference>
<reference evidence="1 2" key="1">
    <citation type="submission" date="2014-01" db="EMBL/GenBank/DDBJ databases">
        <title>Isolation of Serratia multitudinisentens RB-25 from Ex-Landfill site.</title>
        <authorList>
            <person name="Robson E.H.J."/>
        </authorList>
    </citation>
    <scope>NUCLEOTIDE SEQUENCE [LARGE SCALE GENOMIC DNA]</scope>
    <source>
        <strain evidence="1 2">RB-25</strain>
    </source>
</reference>
<protein>
    <submittedName>
        <fullName evidence="1">Oxidoreductase</fullName>
    </submittedName>
</protein>
<gene>
    <name evidence="1" type="ORF">Z042_01605</name>
</gene>
<dbReference type="STRING" id="1441930.Z042_01605"/>
<dbReference type="OrthoDB" id="1550902at2"/>
<keyword evidence="2" id="KW-1185">Reference proteome</keyword>
<organism evidence="1 2">
    <name type="scientific">Chania multitudinisentens RB-25</name>
    <dbReference type="NCBI Taxonomy" id="1441930"/>
    <lineage>
        <taxon>Bacteria</taxon>
        <taxon>Pseudomonadati</taxon>
        <taxon>Pseudomonadota</taxon>
        <taxon>Gammaproteobacteria</taxon>
        <taxon>Enterobacterales</taxon>
        <taxon>Yersiniaceae</taxon>
        <taxon>Chania</taxon>
    </lineage>
</organism>
<dbReference type="InterPro" id="IPR009734">
    <property type="entry name" value="Myoviridae_GpU"/>
</dbReference>
<dbReference type="HOGENOM" id="CLU_102468_0_0_6"/>
<reference evidence="1 2" key="2">
    <citation type="submission" date="2015-03" db="EMBL/GenBank/DDBJ databases">
        <authorList>
            <person name="Chan K.-G."/>
        </authorList>
    </citation>
    <scope>NUCLEOTIDE SEQUENCE [LARGE SCALE GENOMIC DNA]</scope>
    <source>
        <strain evidence="1 2">RB-25</strain>
    </source>
</reference>
<dbReference type="RefSeq" id="WP_024911042.1">
    <property type="nucleotide sequence ID" value="NZ_CP007044.2"/>
</dbReference>
<dbReference type="eggNOG" id="COG3499">
    <property type="taxonomic scope" value="Bacteria"/>
</dbReference>
<dbReference type="KEGG" id="sfo:Z042_01605"/>
<dbReference type="PIRSF" id="PIRSF029208">
    <property type="entry name" value="Phage_tail_GPU"/>
    <property type="match status" value="1"/>
</dbReference>
<accession>W0L920</accession>
<proteinExistence type="predicted"/>
<sequence length="142" mass="15983">MMMVLGLFVFMRATTPYQTLAQERNWRHAKNDRVGRSPKYQYVGPGEDKITLSGVLYPEITGGDISLGLLHTMAFTGSAWPLIEGTGSIYGMYVITSIQETRTEFFKDGKARKIEFTLNLERVSEDLREALGDLSLSLDKLI</sequence>
<dbReference type="AlphaFoldDB" id="W0L920"/>
<name>W0L920_9GAMM</name>
<evidence type="ECO:0000313" key="2">
    <source>
        <dbReference type="Proteomes" id="UP000019030"/>
    </source>
</evidence>
<dbReference type="Pfam" id="PF06995">
    <property type="entry name" value="Phage_P2_GpU"/>
    <property type="match status" value="1"/>
</dbReference>
<dbReference type="EMBL" id="CP007044">
    <property type="protein sequence ID" value="AHG18475.1"/>
    <property type="molecule type" value="Genomic_DNA"/>
</dbReference>
<dbReference type="PATRIC" id="fig|1441930.4.peg.329"/>
<evidence type="ECO:0000313" key="1">
    <source>
        <dbReference type="EMBL" id="AHG18475.1"/>
    </source>
</evidence>
<dbReference type="Proteomes" id="UP000019030">
    <property type="component" value="Chromosome"/>
</dbReference>